<proteinExistence type="predicted"/>
<name>A0A7S2V692_9STRA</name>
<accession>A0A7S2V692</accession>
<feature type="transmembrane region" description="Helical" evidence="1">
    <location>
        <begin position="40"/>
        <end position="59"/>
    </location>
</feature>
<dbReference type="AlphaFoldDB" id="A0A7S2V692"/>
<feature type="transmembrane region" description="Helical" evidence="1">
    <location>
        <begin position="71"/>
        <end position="94"/>
    </location>
</feature>
<keyword evidence="1" id="KW-1133">Transmembrane helix</keyword>
<evidence type="ECO:0008006" key="3">
    <source>
        <dbReference type="Google" id="ProtNLM"/>
    </source>
</evidence>
<feature type="transmembrane region" description="Helical" evidence="1">
    <location>
        <begin position="12"/>
        <end position="34"/>
    </location>
</feature>
<reference evidence="2" key="1">
    <citation type="submission" date="2021-01" db="EMBL/GenBank/DDBJ databases">
        <authorList>
            <person name="Corre E."/>
            <person name="Pelletier E."/>
            <person name="Niang G."/>
            <person name="Scheremetjew M."/>
            <person name="Finn R."/>
            <person name="Kale V."/>
            <person name="Holt S."/>
            <person name="Cochrane G."/>
            <person name="Meng A."/>
            <person name="Brown T."/>
            <person name="Cohen L."/>
        </authorList>
    </citation>
    <scope>NUCLEOTIDE SEQUENCE</scope>
    <source>
        <strain evidence="2">CCMP1661</strain>
    </source>
</reference>
<dbReference type="EMBL" id="HBHR01020526">
    <property type="protein sequence ID" value="CAD9871915.1"/>
    <property type="molecule type" value="Transcribed_RNA"/>
</dbReference>
<protein>
    <recommendedName>
        <fullName evidence="3">MARVEL domain-containing protein</fullName>
    </recommendedName>
</protein>
<feature type="transmembrane region" description="Helical" evidence="1">
    <location>
        <begin position="114"/>
        <end position="140"/>
    </location>
</feature>
<keyword evidence="1" id="KW-0472">Membrane</keyword>
<evidence type="ECO:0000256" key="1">
    <source>
        <dbReference type="SAM" id="Phobius"/>
    </source>
</evidence>
<organism evidence="2">
    <name type="scientific">Fibrocapsa japonica</name>
    <dbReference type="NCBI Taxonomy" id="94617"/>
    <lineage>
        <taxon>Eukaryota</taxon>
        <taxon>Sar</taxon>
        <taxon>Stramenopiles</taxon>
        <taxon>Ochrophyta</taxon>
        <taxon>Raphidophyceae</taxon>
        <taxon>Chattonellales</taxon>
        <taxon>Chattonellaceae</taxon>
        <taxon>Fibrocapsa</taxon>
    </lineage>
</organism>
<gene>
    <name evidence="2" type="ORF">FJAP1339_LOCUS10420</name>
</gene>
<sequence length="187" mass="19634">MDVLASMDHTKATLFGIGAHGVLTACYLICSFVVASTANAGFNAVLTGLVYAVYCVGAYQVLHKSKTALSVGFLIGFSALLIVLSLETAIYWGQLANCETVSESISQYSCSNKSGYRAVCAFASLLFILQGAMTTALVAWKDEFISDPNTASLYEDLNQPGAGLDATSDQPYTAYDGGNFSAGTADL</sequence>
<keyword evidence="1" id="KW-0812">Transmembrane</keyword>
<evidence type="ECO:0000313" key="2">
    <source>
        <dbReference type="EMBL" id="CAD9871915.1"/>
    </source>
</evidence>